<reference evidence="2" key="1">
    <citation type="submission" date="2019-08" db="EMBL/GenBank/DDBJ databases">
        <title>Complete genome sequence of a mangrove-derived Streptomyces xiamenensis.</title>
        <authorList>
            <person name="Xu J."/>
        </authorList>
    </citation>
    <scope>NUCLEOTIDE SEQUENCE</scope>
    <source>
        <strain evidence="2">318</strain>
    </source>
</reference>
<name>A0A0F7FXI9_9ACTN</name>
<evidence type="ECO:0000313" key="3">
    <source>
        <dbReference type="Proteomes" id="UP000034034"/>
    </source>
</evidence>
<dbReference type="Gene3D" id="2.40.320.10">
    <property type="entry name" value="Hypothetical Protein Pfu-838710-001"/>
    <property type="match status" value="1"/>
</dbReference>
<dbReference type="EMBL" id="CP009922">
    <property type="protein sequence ID" value="AKG44822.1"/>
    <property type="molecule type" value="Genomic_DNA"/>
</dbReference>
<keyword evidence="3" id="KW-1185">Reference proteome</keyword>
<dbReference type="SUPFAM" id="SSF55154">
    <property type="entry name" value="CYTH-like phosphatases"/>
    <property type="match status" value="1"/>
</dbReference>
<dbReference type="InterPro" id="IPR033469">
    <property type="entry name" value="CYTH-like_dom_sf"/>
</dbReference>
<accession>A0A0F7FXI9</accession>
<evidence type="ECO:0000259" key="1">
    <source>
        <dbReference type="Pfam" id="PF01928"/>
    </source>
</evidence>
<dbReference type="KEGG" id="sxi:SXIM_34380"/>
<evidence type="ECO:0000313" key="2">
    <source>
        <dbReference type="EMBL" id="AKG44822.1"/>
    </source>
</evidence>
<dbReference type="AlphaFoldDB" id="A0A0F7FXI9"/>
<dbReference type="InterPro" id="IPR023577">
    <property type="entry name" value="CYTH_domain"/>
</dbReference>
<dbReference type="STRING" id="408015.SXIM_34380"/>
<dbReference type="PATRIC" id="fig|408015.6.peg.3481"/>
<organism evidence="2 3">
    <name type="scientific">Streptomyces xiamenensis</name>
    <dbReference type="NCBI Taxonomy" id="408015"/>
    <lineage>
        <taxon>Bacteria</taxon>
        <taxon>Bacillati</taxon>
        <taxon>Actinomycetota</taxon>
        <taxon>Actinomycetes</taxon>
        <taxon>Kitasatosporales</taxon>
        <taxon>Streptomycetaceae</taxon>
        <taxon>Streptomyces</taxon>
    </lineage>
</organism>
<sequence>MSTTEYEAKALDIDVQAITARIRNEGGLHVADRLMRRYVYDVVPGERGRWVRLRDTGTEVTLCVKQIVSDAIDGTHEEEVTVSHFEDTHALLNLMGFTAKAYQENRRVSYVLDDVRLEIDSWPLIPPYLEIEGDSVEDVISTSKILGLDPESLTAVNALGIYARHGIDLTQIEELRFPPL</sequence>
<feature type="domain" description="CYTH" evidence="1">
    <location>
        <begin position="4"/>
        <end position="138"/>
    </location>
</feature>
<proteinExistence type="predicted"/>
<dbReference type="HOGENOM" id="CLU_103775_0_0_11"/>
<dbReference type="RefSeq" id="WP_078847099.1">
    <property type="nucleotide sequence ID" value="NZ_CP009922.3"/>
</dbReference>
<protein>
    <submittedName>
        <fullName evidence="2">Adenylate cyclase</fullName>
    </submittedName>
</protein>
<dbReference type="Pfam" id="PF01928">
    <property type="entry name" value="CYTH"/>
    <property type="match status" value="1"/>
</dbReference>
<dbReference type="Proteomes" id="UP000034034">
    <property type="component" value="Chromosome"/>
</dbReference>
<gene>
    <name evidence="2" type="ORF">SXIM_34380</name>
</gene>